<keyword evidence="3" id="KW-1185">Reference proteome</keyword>
<evidence type="ECO:0000256" key="1">
    <source>
        <dbReference type="ARBA" id="ARBA00022729"/>
    </source>
</evidence>
<evidence type="ECO:0000313" key="2">
    <source>
        <dbReference type="EMBL" id="GAA3717733.1"/>
    </source>
</evidence>
<reference evidence="3" key="1">
    <citation type="journal article" date="2019" name="Int. J. Syst. Evol. Microbiol.">
        <title>The Global Catalogue of Microorganisms (GCM) 10K type strain sequencing project: providing services to taxonomists for standard genome sequencing and annotation.</title>
        <authorList>
            <consortium name="The Broad Institute Genomics Platform"/>
            <consortium name="The Broad Institute Genome Sequencing Center for Infectious Disease"/>
            <person name="Wu L."/>
            <person name="Ma J."/>
        </authorList>
    </citation>
    <scope>NUCLEOTIDE SEQUENCE [LARGE SCALE GENOMIC DNA]</scope>
    <source>
        <strain evidence="3">JCM 17329</strain>
    </source>
</reference>
<dbReference type="InterPro" id="IPR050298">
    <property type="entry name" value="Gram-neg_bact_OMP"/>
</dbReference>
<dbReference type="PANTHER" id="PTHR34501:SF2">
    <property type="entry name" value="OUTER MEMBRANE PORIN F-RELATED"/>
    <property type="match status" value="1"/>
</dbReference>
<name>A0ABP7EFR0_9GAMM</name>
<gene>
    <name evidence="2" type="ORF">GCM10022421_27200</name>
</gene>
<dbReference type="Proteomes" id="UP001501479">
    <property type="component" value="Unassembled WGS sequence"/>
</dbReference>
<dbReference type="RefSeq" id="WP_344965314.1">
    <property type="nucleotide sequence ID" value="NZ_BAABDS010000039.1"/>
</dbReference>
<dbReference type="InterPro" id="IPR023614">
    <property type="entry name" value="Porin_dom_sf"/>
</dbReference>
<accession>A0ABP7EFR0</accession>
<dbReference type="Gene3D" id="2.40.160.10">
    <property type="entry name" value="Porin"/>
    <property type="match status" value="1"/>
</dbReference>
<dbReference type="EMBL" id="BAABDS010000039">
    <property type="protein sequence ID" value="GAA3717733.1"/>
    <property type="molecule type" value="Genomic_DNA"/>
</dbReference>
<dbReference type="SUPFAM" id="SSF56935">
    <property type="entry name" value="Porins"/>
    <property type="match status" value="1"/>
</dbReference>
<dbReference type="PANTHER" id="PTHR34501">
    <property type="entry name" value="PROTEIN YDDL-RELATED"/>
    <property type="match status" value="1"/>
</dbReference>
<keyword evidence="1" id="KW-0732">Signal</keyword>
<proteinExistence type="predicted"/>
<protein>
    <recommendedName>
        <fullName evidence="4">Porin</fullName>
    </recommendedName>
</protein>
<sequence length="316" mass="35297">MALTWSTDDHRQVLELHGKLQQEFGALGYQQSSQQGYRAESFGGNSQASLGLSGAGRLNADLVLIGEMSWDLVNDSRYGDQIYSDEAWLGVRIRDDLELTAGRSDSPFNQLRDMTDVFNLFGGHGYMTDAALDDQVKVTWARGGLDLRAGYAFNDANKQDNNNGTEAQYGASAGYQADNGLGVVLAVENKQLGAPNGGIRNMAAGVSYRTTGGFYAALTRGRADYDDVCWVGPECIDRFRFDYWEGVVSYTYKQVAFGLGYNRLSLHEPARERWEDKMVFATEYYLLPKAKLYAEYLMNRAENEDNLYGVGLQYYF</sequence>
<evidence type="ECO:0008006" key="4">
    <source>
        <dbReference type="Google" id="ProtNLM"/>
    </source>
</evidence>
<evidence type="ECO:0000313" key="3">
    <source>
        <dbReference type="Proteomes" id="UP001501479"/>
    </source>
</evidence>
<comment type="caution">
    <text evidence="2">The sequence shown here is derived from an EMBL/GenBank/DDBJ whole genome shotgun (WGS) entry which is preliminary data.</text>
</comment>
<organism evidence="2 3">
    <name type="scientific">Oceanisphaera sediminis</name>
    <dbReference type="NCBI Taxonomy" id="981381"/>
    <lineage>
        <taxon>Bacteria</taxon>
        <taxon>Pseudomonadati</taxon>
        <taxon>Pseudomonadota</taxon>
        <taxon>Gammaproteobacteria</taxon>
        <taxon>Aeromonadales</taxon>
        <taxon>Aeromonadaceae</taxon>
        <taxon>Oceanisphaera</taxon>
    </lineage>
</organism>